<dbReference type="PANTHER" id="PTHR43591:SF24">
    <property type="entry name" value="2-METHOXY-6-POLYPRENYL-1,4-BENZOQUINOL METHYLASE, MITOCHONDRIAL"/>
    <property type="match status" value="1"/>
</dbReference>
<dbReference type="EMBL" id="BAABWU010000002">
    <property type="protein sequence ID" value="GAA6195592.1"/>
    <property type="molecule type" value="Genomic_DNA"/>
</dbReference>
<protein>
    <submittedName>
        <fullName evidence="5">Bifunctional demethylmenaquinone methyltransferase/2-methoxy-6-polyprenyl-1,4-benzoquinol methylase UbiE</fullName>
    </submittedName>
</protein>
<evidence type="ECO:0000256" key="3">
    <source>
        <dbReference type="ARBA" id="ARBA00022679"/>
    </source>
</evidence>
<evidence type="ECO:0000313" key="5">
    <source>
        <dbReference type="EMBL" id="GAA6195592.1"/>
    </source>
</evidence>
<reference evidence="5 6" key="1">
    <citation type="submission" date="2024-04" db="EMBL/GenBank/DDBJ databases">
        <title>Draft genome sequence of Pseudophaeobacter arcticus NBRC 116598.</title>
        <authorList>
            <person name="Miyakawa T."/>
            <person name="Kusuya Y."/>
            <person name="Miura T."/>
        </authorList>
    </citation>
    <scope>NUCLEOTIDE SEQUENCE [LARGE SCALE GENOMIC DNA]</scope>
    <source>
        <strain evidence="5 6">SU-CL00105</strain>
    </source>
</reference>
<dbReference type="CDD" id="cd02440">
    <property type="entry name" value="AdoMet_MTases"/>
    <property type="match status" value="1"/>
</dbReference>
<dbReference type="GO" id="GO:0008168">
    <property type="term" value="F:methyltransferase activity"/>
    <property type="evidence" value="ECO:0007669"/>
    <property type="project" value="UniProtKB-KW"/>
</dbReference>
<organism evidence="5 6">
    <name type="scientific">Pseudophaeobacter arcticus</name>
    <dbReference type="NCBI Taxonomy" id="385492"/>
    <lineage>
        <taxon>Bacteria</taxon>
        <taxon>Pseudomonadati</taxon>
        <taxon>Pseudomonadota</taxon>
        <taxon>Alphaproteobacteria</taxon>
        <taxon>Rhodobacterales</taxon>
        <taxon>Paracoccaceae</taxon>
        <taxon>Pseudophaeobacter</taxon>
    </lineage>
</organism>
<keyword evidence="4" id="KW-0949">S-adenosyl-L-methionine</keyword>
<evidence type="ECO:0000256" key="4">
    <source>
        <dbReference type="ARBA" id="ARBA00022691"/>
    </source>
</evidence>
<dbReference type="InterPro" id="IPR004033">
    <property type="entry name" value="UbiE/COQ5_MeTrFase"/>
</dbReference>
<dbReference type="InterPro" id="IPR029063">
    <property type="entry name" value="SAM-dependent_MTases_sf"/>
</dbReference>
<dbReference type="Gene3D" id="3.40.50.150">
    <property type="entry name" value="Vaccinia Virus protein VP39"/>
    <property type="match status" value="1"/>
</dbReference>
<dbReference type="SUPFAM" id="SSF53335">
    <property type="entry name" value="S-adenosyl-L-methionine-dependent methyltransferases"/>
    <property type="match status" value="1"/>
</dbReference>
<keyword evidence="1" id="KW-0474">Menaquinone biosynthesis</keyword>
<gene>
    <name evidence="5" type="primary">ubiE_2</name>
    <name evidence="5" type="ORF">NBRC116598_10360</name>
</gene>
<dbReference type="PROSITE" id="PS51608">
    <property type="entry name" value="SAM_MT_UBIE"/>
    <property type="match status" value="1"/>
</dbReference>
<evidence type="ECO:0000313" key="6">
    <source>
        <dbReference type="Proteomes" id="UP001441944"/>
    </source>
</evidence>
<dbReference type="RefSeq" id="WP_353397589.1">
    <property type="nucleotide sequence ID" value="NZ_BAABWU010000002.1"/>
</dbReference>
<sequence length="244" mass="27917">MSDGNKPIVVGEYYESHAEKQAFLRQVFDDTAKNYEAIAKWGWFGSGDWYRREALRRNGVTSEMRVLDVATGTGQVARALMTILDDPKQIECVEPSAGMIAEAKKRVPVTFHQSTAEKLPVENQSFDFLTMGFALRHVDSLDDSFTEYHRVLKDGGKVLIMDVTVPEKAIPKALFRLYFKHILPTVAMILTRDCNVFRLMRYYWESMDQMVPIENVLDSLRKAGFTTVEHNSLLGCFSEYVARR</sequence>
<keyword evidence="6" id="KW-1185">Reference proteome</keyword>
<dbReference type="GO" id="GO:0032259">
    <property type="term" value="P:methylation"/>
    <property type="evidence" value="ECO:0007669"/>
    <property type="project" value="UniProtKB-KW"/>
</dbReference>
<evidence type="ECO:0000256" key="1">
    <source>
        <dbReference type="ARBA" id="ARBA00022428"/>
    </source>
</evidence>
<accession>A0ABQ0AI93</accession>
<keyword evidence="3" id="KW-0808">Transferase</keyword>
<name>A0ABQ0AI93_9RHOB</name>
<dbReference type="PANTHER" id="PTHR43591">
    <property type="entry name" value="METHYLTRANSFERASE"/>
    <property type="match status" value="1"/>
</dbReference>
<dbReference type="Proteomes" id="UP001441944">
    <property type="component" value="Unassembled WGS sequence"/>
</dbReference>
<proteinExistence type="predicted"/>
<evidence type="ECO:0000256" key="2">
    <source>
        <dbReference type="ARBA" id="ARBA00022603"/>
    </source>
</evidence>
<comment type="caution">
    <text evidence="5">The sequence shown here is derived from an EMBL/GenBank/DDBJ whole genome shotgun (WGS) entry which is preliminary data.</text>
</comment>
<dbReference type="Pfam" id="PF01209">
    <property type="entry name" value="Ubie_methyltran"/>
    <property type="match status" value="1"/>
</dbReference>
<keyword evidence="2 5" id="KW-0489">Methyltransferase</keyword>